<proteinExistence type="inferred from homology"/>
<evidence type="ECO:0000256" key="4">
    <source>
        <dbReference type="RuleBase" id="RU361117"/>
    </source>
</evidence>
<comment type="pathway">
    <text evidence="1 4">Glycan biosynthesis; trehalose biosynthesis.</text>
</comment>
<comment type="function">
    <text evidence="4">Removes the phosphate from trehalose 6-phosphate to produce free trehalose.</text>
</comment>
<comment type="similarity">
    <text evidence="2 4">Belongs to the trehalose phosphatase family.</text>
</comment>
<evidence type="ECO:0000313" key="6">
    <source>
        <dbReference type="Proteomes" id="UP001382935"/>
    </source>
</evidence>
<organism evidence="5 6">
    <name type="scientific">Sphingomonas kaistensis</name>
    <dbReference type="NCBI Taxonomy" id="298708"/>
    <lineage>
        <taxon>Bacteria</taxon>
        <taxon>Pseudomonadati</taxon>
        <taxon>Pseudomonadota</taxon>
        <taxon>Alphaproteobacteria</taxon>
        <taxon>Sphingomonadales</taxon>
        <taxon>Sphingomonadaceae</taxon>
        <taxon>Sphingomonas</taxon>
    </lineage>
</organism>
<dbReference type="RefSeq" id="WP_338501877.1">
    <property type="nucleotide sequence ID" value="NZ_CP145607.1"/>
</dbReference>
<evidence type="ECO:0000313" key="5">
    <source>
        <dbReference type="EMBL" id="WWM69638.1"/>
    </source>
</evidence>
<dbReference type="InterPro" id="IPR036412">
    <property type="entry name" value="HAD-like_sf"/>
</dbReference>
<dbReference type="CDD" id="cd01627">
    <property type="entry name" value="HAD_TPP"/>
    <property type="match status" value="1"/>
</dbReference>
<dbReference type="GO" id="GO:0004805">
    <property type="term" value="F:trehalose-phosphatase activity"/>
    <property type="evidence" value="ECO:0007669"/>
    <property type="project" value="UniProtKB-EC"/>
</dbReference>
<dbReference type="InterPro" id="IPR044651">
    <property type="entry name" value="OTSB-like"/>
</dbReference>
<dbReference type="EC" id="3.1.3.12" evidence="4"/>
<dbReference type="Gene3D" id="3.30.70.1020">
    <property type="entry name" value="Trehalose-6-phosphate phosphatase related protein, domain 2"/>
    <property type="match status" value="1"/>
</dbReference>
<dbReference type="InterPro" id="IPR003337">
    <property type="entry name" value="Trehalose_PPase"/>
</dbReference>
<accession>A0ABZ2FZB0</accession>
<dbReference type="Pfam" id="PF02358">
    <property type="entry name" value="Trehalose_PPase"/>
    <property type="match status" value="1"/>
</dbReference>
<keyword evidence="3 4" id="KW-0378">Hydrolase</keyword>
<dbReference type="InterPro" id="IPR023214">
    <property type="entry name" value="HAD_sf"/>
</dbReference>
<dbReference type="SUPFAM" id="SSF56784">
    <property type="entry name" value="HAD-like"/>
    <property type="match status" value="1"/>
</dbReference>
<sequence length="241" mass="25527">MPLLPPPPSLLRDASLFLDFDGTLVPIAARPDSIEVPPSLLDLLAHLQKRLNGRLTLVSGRASADVLQWLKPLQVAVVGSHGLERAGTATDRPPALEKGIALLRAVAERHGGVLLEEKPLGAALHYREQPAAEEDCRAAAAEAAGLAGLQVQAGKMVFEIKPATGNKGSAVRLLMSEDAHRGARPLFIGDDLTDEHGFEAARELGGAGILVGPERDTAADYRLPDVGDVHHWLQTSVEALS</sequence>
<dbReference type="Proteomes" id="UP001382935">
    <property type="component" value="Chromosome"/>
</dbReference>
<protein>
    <recommendedName>
        <fullName evidence="4">Trehalose 6-phosphate phosphatase</fullName>
        <ecNumber evidence="4">3.1.3.12</ecNumber>
    </recommendedName>
</protein>
<dbReference type="InterPro" id="IPR006379">
    <property type="entry name" value="HAD-SF_hydro_IIB"/>
</dbReference>
<dbReference type="PANTHER" id="PTHR43768">
    <property type="entry name" value="TREHALOSE 6-PHOSPHATE PHOSPHATASE"/>
    <property type="match status" value="1"/>
</dbReference>
<comment type="catalytic activity">
    <reaction evidence="4">
        <text>alpha,alpha-trehalose 6-phosphate + H2O = alpha,alpha-trehalose + phosphate</text>
        <dbReference type="Rhea" id="RHEA:23420"/>
        <dbReference type="ChEBI" id="CHEBI:15377"/>
        <dbReference type="ChEBI" id="CHEBI:16551"/>
        <dbReference type="ChEBI" id="CHEBI:43474"/>
        <dbReference type="ChEBI" id="CHEBI:58429"/>
        <dbReference type="EC" id="3.1.3.12"/>
    </reaction>
</comment>
<dbReference type="EMBL" id="CP145607">
    <property type="protein sequence ID" value="WWM69638.1"/>
    <property type="molecule type" value="Genomic_DNA"/>
</dbReference>
<reference evidence="5 6" key="1">
    <citation type="submission" date="2024-02" db="EMBL/GenBank/DDBJ databases">
        <title>Full genome sequence of Sphingomonas kaistensis.</title>
        <authorList>
            <person name="Poletto B.L."/>
            <person name="Silva G."/>
            <person name="Galante D."/>
            <person name="Campos K.R."/>
            <person name="Santos M.B.N."/>
            <person name="Sacchi C.T."/>
        </authorList>
    </citation>
    <scope>NUCLEOTIDE SEQUENCE [LARGE SCALE GENOMIC DNA]</scope>
    <source>
        <strain evidence="5 6">MA4R</strain>
    </source>
</reference>
<keyword evidence="6" id="KW-1185">Reference proteome</keyword>
<evidence type="ECO:0000256" key="2">
    <source>
        <dbReference type="ARBA" id="ARBA00008770"/>
    </source>
</evidence>
<comment type="cofactor">
    <cofactor evidence="4">
        <name>Mg(2+)</name>
        <dbReference type="ChEBI" id="CHEBI:18420"/>
    </cofactor>
</comment>
<gene>
    <name evidence="5" type="primary">otsB</name>
    <name evidence="5" type="ORF">V6R86_02750</name>
</gene>
<dbReference type="Gene3D" id="3.40.50.1000">
    <property type="entry name" value="HAD superfamily/HAD-like"/>
    <property type="match status" value="1"/>
</dbReference>
<dbReference type="PANTHER" id="PTHR43768:SF3">
    <property type="entry name" value="TREHALOSE 6-PHOSPHATE PHOSPHATASE"/>
    <property type="match status" value="1"/>
</dbReference>
<evidence type="ECO:0000256" key="3">
    <source>
        <dbReference type="ARBA" id="ARBA00022801"/>
    </source>
</evidence>
<evidence type="ECO:0000256" key="1">
    <source>
        <dbReference type="ARBA" id="ARBA00005199"/>
    </source>
</evidence>
<dbReference type="NCBIfam" id="TIGR00685">
    <property type="entry name" value="T6PP"/>
    <property type="match status" value="1"/>
</dbReference>
<dbReference type="NCBIfam" id="TIGR01484">
    <property type="entry name" value="HAD-SF-IIB"/>
    <property type="match status" value="1"/>
</dbReference>
<keyword evidence="4" id="KW-0479">Metal-binding</keyword>
<name>A0ABZ2FZB0_9SPHN</name>
<keyword evidence="4" id="KW-0460">Magnesium</keyword>